<gene>
    <name evidence="14" type="primary">uppP</name>
    <name evidence="15" type="ORF">RHABOEDO_001434</name>
</gene>
<evidence type="ECO:0000256" key="6">
    <source>
        <dbReference type="ARBA" id="ARBA00022692"/>
    </source>
</evidence>
<evidence type="ECO:0000256" key="12">
    <source>
        <dbReference type="ARBA" id="ARBA00032932"/>
    </source>
</evidence>
<evidence type="ECO:0000256" key="2">
    <source>
        <dbReference type="ARBA" id="ARBA00010621"/>
    </source>
</evidence>
<reference evidence="15 16" key="1">
    <citation type="journal article" date="2022" name="bioRxiv">
        <title>Ecology and evolution of chlamydial symbionts of arthropods.</title>
        <authorList>
            <person name="Halter T."/>
            <person name="Koestlbacher S."/>
            <person name="Collingro A."/>
            <person name="Sixt B.S."/>
            <person name="Toenshoff E.R."/>
            <person name="Hendrickx F."/>
            <person name="Kostanjsek R."/>
            <person name="Horn M."/>
        </authorList>
    </citation>
    <scope>NUCLEOTIDE SEQUENCE [LARGE SCALE GENOMIC DNA]</scope>
    <source>
        <strain evidence="15">W744xW776</strain>
    </source>
</reference>
<evidence type="ECO:0000256" key="14">
    <source>
        <dbReference type="HAMAP-Rule" id="MF_01006"/>
    </source>
</evidence>
<comment type="miscellaneous">
    <text evidence="14">Bacitracin is thought to be involved in the inhibition of peptidoglycan synthesis by sequestering undecaprenyl diphosphate, thereby reducing the pool of lipid carrier available.</text>
</comment>
<keyword evidence="14" id="KW-0573">Peptidoglycan synthesis</keyword>
<sequence>MSLLEAFLLGLIQGLTEFFPVSSSAHLTLFKLMLGIQDTETQVILSLFCHLGTLLAVIVFLKQDILTILRTDRKKALLLFLAIIPLIPCYLLVKPFKDWVFNPNFLGFGLMFTGFVLLIGHFWRLKIPIESSLKKRVHDALYIGALQSIALIPGVSRSASTICCARVLGWETSDAVRFSFLLSIPTIIGGNCLELFQITICDAPKDFSLMACIVGFITSCLVGLLVIRFAFSILEKGNFKPFAWYCLILGFCSAIYLNY</sequence>
<comment type="catalytic activity">
    <reaction evidence="13 14">
        <text>di-trans,octa-cis-undecaprenyl diphosphate + H2O = di-trans,octa-cis-undecaprenyl phosphate + phosphate + H(+)</text>
        <dbReference type="Rhea" id="RHEA:28094"/>
        <dbReference type="ChEBI" id="CHEBI:15377"/>
        <dbReference type="ChEBI" id="CHEBI:15378"/>
        <dbReference type="ChEBI" id="CHEBI:43474"/>
        <dbReference type="ChEBI" id="CHEBI:58405"/>
        <dbReference type="ChEBI" id="CHEBI:60392"/>
        <dbReference type="EC" id="3.6.1.27"/>
    </reaction>
</comment>
<dbReference type="PANTHER" id="PTHR30622:SF2">
    <property type="entry name" value="UNDECAPRENYL-DIPHOSPHATASE"/>
    <property type="match status" value="1"/>
</dbReference>
<organism evidence="15 16">
    <name type="scientific">Candidatus Rhabdochlamydia oedothoracis</name>
    <dbReference type="NCBI Taxonomy" id="2720720"/>
    <lineage>
        <taxon>Bacteria</taxon>
        <taxon>Pseudomonadati</taxon>
        <taxon>Chlamydiota</taxon>
        <taxon>Chlamydiia</taxon>
        <taxon>Parachlamydiales</taxon>
        <taxon>Candidatus Rhabdochlamydiaceae</taxon>
        <taxon>Candidatus Rhabdochlamydia</taxon>
    </lineage>
</organism>
<evidence type="ECO:0000313" key="16">
    <source>
        <dbReference type="Proteomes" id="UP000826014"/>
    </source>
</evidence>
<feature type="transmembrane region" description="Helical" evidence="14">
    <location>
        <begin position="41"/>
        <end position="61"/>
    </location>
</feature>
<evidence type="ECO:0000313" key="15">
    <source>
        <dbReference type="EMBL" id="QYF49154.1"/>
    </source>
</evidence>
<evidence type="ECO:0000256" key="5">
    <source>
        <dbReference type="ARBA" id="ARBA00022475"/>
    </source>
</evidence>
<keyword evidence="14" id="KW-0961">Cell wall biogenesis/degradation</keyword>
<dbReference type="InterPro" id="IPR003824">
    <property type="entry name" value="UppP"/>
</dbReference>
<comment type="similarity">
    <text evidence="2 14">Belongs to the UppP family.</text>
</comment>
<dbReference type="Pfam" id="PF02673">
    <property type="entry name" value="BacA"/>
    <property type="match status" value="1"/>
</dbReference>
<protein>
    <recommendedName>
        <fullName evidence="4 14">Undecaprenyl-diphosphatase</fullName>
        <ecNumber evidence="3 14">3.6.1.27</ecNumber>
    </recommendedName>
    <alternativeName>
        <fullName evidence="12 14">Bacitracin resistance protein</fullName>
    </alternativeName>
    <alternativeName>
        <fullName evidence="11 14">Undecaprenyl pyrophosphate phosphatase</fullName>
    </alternativeName>
</protein>
<keyword evidence="6 14" id="KW-0812">Transmembrane</keyword>
<feature type="transmembrane region" description="Helical" evidence="14">
    <location>
        <begin position="242"/>
        <end position="258"/>
    </location>
</feature>
<comment type="function">
    <text evidence="14">Catalyzes the dephosphorylation of undecaprenyl diphosphate (UPP). Confers resistance to bacitracin.</text>
</comment>
<evidence type="ECO:0000256" key="8">
    <source>
        <dbReference type="ARBA" id="ARBA00022989"/>
    </source>
</evidence>
<evidence type="ECO:0000256" key="4">
    <source>
        <dbReference type="ARBA" id="ARBA00021581"/>
    </source>
</evidence>
<dbReference type="PANTHER" id="PTHR30622">
    <property type="entry name" value="UNDECAPRENYL-DIPHOSPHATASE"/>
    <property type="match status" value="1"/>
</dbReference>
<feature type="transmembrane region" description="Helical" evidence="14">
    <location>
        <begin position="105"/>
        <end position="125"/>
    </location>
</feature>
<dbReference type="EC" id="3.6.1.27" evidence="3 14"/>
<dbReference type="Proteomes" id="UP000826014">
    <property type="component" value="Chromosome"/>
</dbReference>
<evidence type="ECO:0000256" key="1">
    <source>
        <dbReference type="ARBA" id="ARBA00004651"/>
    </source>
</evidence>
<proteinExistence type="inferred from homology"/>
<accession>A0ABX8V1N5</accession>
<name>A0ABX8V1N5_9BACT</name>
<keyword evidence="16" id="KW-1185">Reference proteome</keyword>
<evidence type="ECO:0000256" key="9">
    <source>
        <dbReference type="ARBA" id="ARBA00023136"/>
    </source>
</evidence>
<keyword evidence="5 14" id="KW-1003">Cell membrane</keyword>
<keyword evidence="10 14" id="KW-0046">Antibiotic resistance</keyword>
<evidence type="ECO:0000256" key="11">
    <source>
        <dbReference type="ARBA" id="ARBA00032707"/>
    </source>
</evidence>
<evidence type="ECO:0000256" key="3">
    <source>
        <dbReference type="ARBA" id="ARBA00012374"/>
    </source>
</evidence>
<keyword evidence="7 14" id="KW-0378">Hydrolase</keyword>
<dbReference type="RefSeq" id="WP_215217451.1">
    <property type="nucleotide sequence ID" value="NZ_CP075587.1"/>
</dbReference>
<feature type="transmembrane region" description="Helical" evidence="14">
    <location>
        <begin position="208"/>
        <end position="230"/>
    </location>
</feature>
<feature type="transmembrane region" description="Helical" evidence="14">
    <location>
        <begin position="76"/>
        <end position="93"/>
    </location>
</feature>
<dbReference type="EMBL" id="CP075587">
    <property type="protein sequence ID" value="QYF49154.1"/>
    <property type="molecule type" value="Genomic_DNA"/>
</dbReference>
<keyword evidence="14" id="KW-0133">Cell shape</keyword>
<evidence type="ECO:0000256" key="13">
    <source>
        <dbReference type="ARBA" id="ARBA00047594"/>
    </source>
</evidence>
<dbReference type="HAMAP" id="MF_01006">
    <property type="entry name" value="Undec_diphosphatase"/>
    <property type="match status" value="1"/>
</dbReference>
<evidence type="ECO:0000256" key="7">
    <source>
        <dbReference type="ARBA" id="ARBA00022801"/>
    </source>
</evidence>
<comment type="subcellular location">
    <subcellularLocation>
        <location evidence="1 14">Cell membrane</location>
        <topology evidence="1 14">Multi-pass membrane protein</topology>
    </subcellularLocation>
</comment>
<keyword evidence="8 14" id="KW-1133">Transmembrane helix</keyword>
<keyword evidence="9 14" id="KW-0472">Membrane</keyword>
<evidence type="ECO:0000256" key="10">
    <source>
        <dbReference type="ARBA" id="ARBA00023251"/>
    </source>
</evidence>
<dbReference type="GO" id="GO:0050380">
    <property type="term" value="F:undecaprenyl-diphosphatase activity"/>
    <property type="evidence" value="ECO:0007669"/>
    <property type="project" value="UniProtKB-EC"/>
</dbReference>